<evidence type="ECO:0000313" key="2">
    <source>
        <dbReference type="EMBL" id="KAG2393768.1"/>
    </source>
</evidence>
<feature type="chain" id="PRO_5041723335" evidence="1">
    <location>
        <begin position="19"/>
        <end position="262"/>
    </location>
</feature>
<evidence type="ECO:0000256" key="1">
    <source>
        <dbReference type="SAM" id="SignalP"/>
    </source>
</evidence>
<comment type="caution">
    <text evidence="2">The sequence shown here is derived from an EMBL/GenBank/DDBJ whole genome shotgun (WGS) entry which is preliminary data.</text>
</comment>
<dbReference type="Proteomes" id="UP000816034">
    <property type="component" value="Unassembled WGS sequence"/>
</dbReference>
<protein>
    <submittedName>
        <fullName evidence="2">Uncharacterized protein</fullName>
    </submittedName>
</protein>
<keyword evidence="3" id="KW-1185">Reference proteome</keyword>
<organism evidence="2 3">
    <name type="scientific">Naegleria lovaniensis</name>
    <name type="common">Amoeba</name>
    <dbReference type="NCBI Taxonomy" id="51637"/>
    <lineage>
        <taxon>Eukaryota</taxon>
        <taxon>Discoba</taxon>
        <taxon>Heterolobosea</taxon>
        <taxon>Tetramitia</taxon>
        <taxon>Eutetramitia</taxon>
        <taxon>Vahlkampfiidae</taxon>
        <taxon>Naegleria</taxon>
    </lineage>
</organism>
<keyword evidence="1" id="KW-0732">Signal</keyword>
<name>A0AA88GZA3_NAELO</name>
<feature type="signal peptide" evidence="1">
    <location>
        <begin position="1"/>
        <end position="18"/>
    </location>
</feature>
<dbReference type="AlphaFoldDB" id="A0AA88GZA3"/>
<evidence type="ECO:0000313" key="3">
    <source>
        <dbReference type="Proteomes" id="UP000816034"/>
    </source>
</evidence>
<reference evidence="2 3" key="1">
    <citation type="journal article" date="2018" name="BMC Genomics">
        <title>The genome of Naegleria lovaniensis, the basis for a comparative approach to unravel pathogenicity factors of the human pathogenic amoeba N. fowleri.</title>
        <authorList>
            <person name="Liechti N."/>
            <person name="Schurch N."/>
            <person name="Bruggmann R."/>
            <person name="Wittwer M."/>
        </authorList>
    </citation>
    <scope>NUCLEOTIDE SEQUENCE [LARGE SCALE GENOMIC DNA]</scope>
    <source>
        <strain evidence="2 3">ATCC 30569</strain>
    </source>
</reference>
<proteinExistence type="predicted"/>
<sequence length="262" mass="29954">MKLSLLLSFILCIYFTLSQQRVCLVQAQVNCDLSQLYDAELLLLYDDTIPFELVPRRVELPLNTTRFPLAKQQEALQFFKTRFNIDFTNSSNVPTNFRLESGSFEGYHVYGATTTKSRFFGSPLIRVYADFMTLVALDSSAIDPFTNAPINKDSLAQYGYYTMLYVNNGTAFTAPIKATSQRFLDAWRDNMGNLDWARTIDFNLESPEWGVGESVGTFLAPMQDPFFGRSQVAMRETMRFPPTRYLNRGQSTQITSCQSWLN</sequence>
<accession>A0AA88GZA3</accession>
<dbReference type="RefSeq" id="XP_044555662.1">
    <property type="nucleotide sequence ID" value="XM_044697250.1"/>
</dbReference>
<dbReference type="GeneID" id="68099753"/>
<gene>
    <name evidence="2" type="ORF">C9374_007299</name>
</gene>
<dbReference type="EMBL" id="PYSW02000002">
    <property type="protein sequence ID" value="KAG2393768.1"/>
    <property type="molecule type" value="Genomic_DNA"/>
</dbReference>